<feature type="signal peptide" evidence="6">
    <location>
        <begin position="1"/>
        <end position="25"/>
    </location>
</feature>
<dbReference type="GO" id="GO:0015627">
    <property type="term" value="C:type II protein secretion system complex"/>
    <property type="evidence" value="ECO:0007669"/>
    <property type="project" value="TreeGrafter"/>
</dbReference>
<keyword evidence="3" id="KW-0472">Membrane</keyword>
<feature type="region of interest" description="Disordered" evidence="5">
    <location>
        <begin position="33"/>
        <end position="65"/>
    </location>
</feature>
<keyword evidence="9" id="KW-1185">Reference proteome</keyword>
<dbReference type="OrthoDB" id="9779724at2"/>
<gene>
    <name evidence="8" type="ORF">OYT1_ch0457</name>
</gene>
<feature type="compositionally biased region" description="Polar residues" evidence="5">
    <location>
        <begin position="230"/>
        <end position="245"/>
    </location>
</feature>
<dbReference type="KEGG" id="fam:OYT1_ch0457"/>
<sequence length="601" mass="65524">MRPTHPYLIFLSLAGLTGCATLAVAPSTQHLQRSASETNIVETSDIPPLATRSLPLPPPQPSRKPETYSVVVTQVPAQEILFALARDAKINLDIYPGITGNITMNALDQTLPQLLDRIARQVDMRYELHGNSLLVLPDSPYLHHYKIDYVNMSRDAESAIANATQVSASAAPATTSTPSLPNNNSSITIRNTSHNRFWETLTQNIKDLLHETDKILPEGSSETVVEEKSSISTTGTGSPNAQSSGKKAALKSNGIEASPNPASLQEGGTTITRRSTFREAASVIANAETGLLTVRATRKQHEKVQEFVDRVMNSARRQVLIEATVVEVRLSDQYKQGINWSILQRNGTGFQLRQMGTQNLPTANNSGLFILDYLNPTSPLGNLSAQVSLLESFGNVKVLSSPKLSVLNNQTAMLRVVDNLVYFTVKADTTTNQTNSITTYTTTPNTLPIGFTMSVTPQIDDSDTVLLNLKPSISRVIGFVNDPNPDLARMGVISRIPQTQTREMESVLKIDSQQIAVMGGLMQDQINNLTDAVPGLSRLPVLGNLFTHKNDTSEKTELVIFLRPLVIHNASLNGDYLTFGQALPDADFFKHDISPSAPIRP</sequence>
<dbReference type="PANTHER" id="PTHR30332:SF24">
    <property type="entry name" value="SECRETIN GSPD-RELATED"/>
    <property type="match status" value="1"/>
</dbReference>
<evidence type="ECO:0000256" key="2">
    <source>
        <dbReference type="ARBA" id="ARBA00022729"/>
    </source>
</evidence>
<feature type="domain" description="Type II/III secretion system secretin-like" evidence="7">
    <location>
        <begin position="390"/>
        <end position="567"/>
    </location>
</feature>
<dbReference type="GO" id="GO:0009306">
    <property type="term" value="P:protein secretion"/>
    <property type="evidence" value="ECO:0007669"/>
    <property type="project" value="InterPro"/>
</dbReference>
<comment type="subcellular location">
    <subcellularLocation>
        <location evidence="1">Membrane</location>
    </subcellularLocation>
</comment>
<dbReference type="InterPro" id="IPR050810">
    <property type="entry name" value="Bact_Secretion_Sys_Channel"/>
</dbReference>
<dbReference type="Gene3D" id="3.55.50.30">
    <property type="match status" value="1"/>
</dbReference>
<dbReference type="InterPro" id="IPR001775">
    <property type="entry name" value="GspD/PilQ"/>
</dbReference>
<protein>
    <submittedName>
        <fullName evidence="8">Type II secretion system protein D</fullName>
    </submittedName>
</protein>
<feature type="chain" id="PRO_5017474273" evidence="6">
    <location>
        <begin position="26"/>
        <end position="601"/>
    </location>
</feature>
<dbReference type="RefSeq" id="WP_084611884.1">
    <property type="nucleotide sequence ID" value="NZ_AP018738.1"/>
</dbReference>
<feature type="compositionally biased region" description="Polar residues" evidence="5">
    <location>
        <begin position="33"/>
        <end position="42"/>
    </location>
</feature>
<proteinExistence type="inferred from homology"/>
<evidence type="ECO:0000256" key="4">
    <source>
        <dbReference type="RuleBase" id="RU004003"/>
    </source>
</evidence>
<accession>A0A2Z6G977</accession>
<evidence type="ECO:0000256" key="6">
    <source>
        <dbReference type="SAM" id="SignalP"/>
    </source>
</evidence>
<dbReference type="PANTHER" id="PTHR30332">
    <property type="entry name" value="PROBABLE GENERAL SECRETION PATHWAY PROTEIN D"/>
    <property type="match status" value="1"/>
</dbReference>
<evidence type="ECO:0000259" key="7">
    <source>
        <dbReference type="Pfam" id="PF00263"/>
    </source>
</evidence>
<evidence type="ECO:0000313" key="9">
    <source>
        <dbReference type="Proteomes" id="UP000033070"/>
    </source>
</evidence>
<dbReference type="InterPro" id="IPR013358">
    <property type="entry name" value="Pilus_biogenesis_MshL"/>
</dbReference>
<dbReference type="Proteomes" id="UP000033070">
    <property type="component" value="Chromosome"/>
</dbReference>
<evidence type="ECO:0000256" key="3">
    <source>
        <dbReference type="ARBA" id="ARBA00023136"/>
    </source>
</evidence>
<evidence type="ECO:0000313" key="8">
    <source>
        <dbReference type="EMBL" id="BBE50030.1"/>
    </source>
</evidence>
<reference evidence="8 9" key="1">
    <citation type="submission" date="2018-06" db="EMBL/GenBank/DDBJ databases">
        <title>OYT1 Genome Sequencing.</title>
        <authorList>
            <person name="Kato S."/>
            <person name="Itoh T."/>
            <person name="Ohkuma M."/>
        </authorList>
    </citation>
    <scope>NUCLEOTIDE SEQUENCE [LARGE SCALE GENOMIC DNA]</scope>
    <source>
        <strain evidence="8 9">OYT1</strain>
    </source>
</reference>
<dbReference type="PRINTS" id="PR00811">
    <property type="entry name" value="BCTERIALGSPD"/>
</dbReference>
<dbReference type="AlphaFoldDB" id="A0A2Z6G977"/>
<evidence type="ECO:0000256" key="1">
    <source>
        <dbReference type="ARBA" id="ARBA00004370"/>
    </source>
</evidence>
<dbReference type="EMBL" id="AP018738">
    <property type="protein sequence ID" value="BBE50030.1"/>
    <property type="molecule type" value="Genomic_DNA"/>
</dbReference>
<dbReference type="STRING" id="1188319.OYT1_00295"/>
<evidence type="ECO:0000256" key="5">
    <source>
        <dbReference type="SAM" id="MobiDB-lite"/>
    </source>
</evidence>
<organism evidence="8 9">
    <name type="scientific">Ferriphaselus amnicola</name>
    <dbReference type="NCBI Taxonomy" id="1188319"/>
    <lineage>
        <taxon>Bacteria</taxon>
        <taxon>Pseudomonadati</taxon>
        <taxon>Pseudomonadota</taxon>
        <taxon>Betaproteobacteria</taxon>
        <taxon>Nitrosomonadales</taxon>
        <taxon>Gallionellaceae</taxon>
        <taxon>Ferriphaselus</taxon>
    </lineage>
</organism>
<dbReference type="Pfam" id="PF00263">
    <property type="entry name" value="Secretin"/>
    <property type="match status" value="1"/>
</dbReference>
<feature type="compositionally biased region" description="Polar residues" evidence="5">
    <location>
        <begin position="260"/>
        <end position="269"/>
    </location>
</feature>
<feature type="region of interest" description="Disordered" evidence="5">
    <location>
        <begin position="218"/>
        <end position="269"/>
    </location>
</feature>
<comment type="similarity">
    <text evidence="4">Belongs to the bacterial secretin family.</text>
</comment>
<keyword evidence="2 6" id="KW-0732">Signal</keyword>
<dbReference type="InterPro" id="IPR004846">
    <property type="entry name" value="T2SS/T3SS_dom"/>
</dbReference>
<dbReference type="NCBIfam" id="TIGR02519">
    <property type="entry name" value="pilus_MshL"/>
    <property type="match status" value="1"/>
</dbReference>
<dbReference type="PROSITE" id="PS51257">
    <property type="entry name" value="PROKAR_LIPOPROTEIN"/>
    <property type="match status" value="1"/>
</dbReference>
<name>A0A2Z6G977_9PROT</name>